<dbReference type="InterPro" id="IPR000920">
    <property type="entry name" value="Myelin_P0-rel"/>
</dbReference>
<dbReference type="SUPFAM" id="SSF48726">
    <property type="entry name" value="Immunoglobulin"/>
    <property type="match status" value="1"/>
</dbReference>
<feature type="compositionally biased region" description="Low complexity" evidence="9">
    <location>
        <begin position="451"/>
        <end position="461"/>
    </location>
</feature>
<evidence type="ECO:0000256" key="7">
    <source>
        <dbReference type="ARBA" id="ARBA00023180"/>
    </source>
</evidence>
<dbReference type="PANTHER" id="PTHR13869">
    <property type="entry name" value="MYELIN P0 RELATED"/>
    <property type="match status" value="1"/>
</dbReference>
<keyword evidence="4 10" id="KW-1133">Transmembrane helix</keyword>
<organism evidence="13 14">
    <name type="scientific">Strongylocentrotus purpuratus</name>
    <name type="common">Purple sea urchin</name>
    <dbReference type="NCBI Taxonomy" id="7668"/>
    <lineage>
        <taxon>Eukaryota</taxon>
        <taxon>Metazoa</taxon>
        <taxon>Echinodermata</taxon>
        <taxon>Eleutherozoa</taxon>
        <taxon>Echinozoa</taxon>
        <taxon>Echinoidea</taxon>
        <taxon>Euechinoidea</taxon>
        <taxon>Echinacea</taxon>
        <taxon>Camarodonta</taxon>
        <taxon>Echinidea</taxon>
        <taxon>Strongylocentrotidae</taxon>
        <taxon>Strongylocentrotus</taxon>
    </lineage>
</organism>
<protein>
    <recommendedName>
        <fullName evidence="12">Ig-like domain-containing protein</fullName>
    </recommendedName>
</protein>
<evidence type="ECO:0000256" key="11">
    <source>
        <dbReference type="SAM" id="SignalP"/>
    </source>
</evidence>
<dbReference type="GeneID" id="115919938"/>
<keyword evidence="3 11" id="KW-0732">Signal</keyword>
<comment type="subcellular location">
    <subcellularLocation>
        <location evidence="1">Membrane</location>
        <topology evidence="1">Single-pass type I membrane protein</topology>
    </subcellularLocation>
</comment>
<evidence type="ECO:0000256" key="1">
    <source>
        <dbReference type="ARBA" id="ARBA00004479"/>
    </source>
</evidence>
<evidence type="ECO:0000256" key="3">
    <source>
        <dbReference type="ARBA" id="ARBA00022729"/>
    </source>
</evidence>
<keyword evidence="14" id="KW-1185">Reference proteome</keyword>
<keyword evidence="6" id="KW-1015">Disulfide bond</keyword>
<evidence type="ECO:0000313" key="13">
    <source>
        <dbReference type="EnsemblMetazoa" id="XP_030830527"/>
    </source>
</evidence>
<keyword evidence="8" id="KW-0393">Immunoglobulin domain</keyword>
<feature type="transmembrane region" description="Helical" evidence="10">
    <location>
        <begin position="396"/>
        <end position="420"/>
    </location>
</feature>
<dbReference type="Gene3D" id="2.60.40.10">
    <property type="entry name" value="Immunoglobulins"/>
    <property type="match status" value="1"/>
</dbReference>
<dbReference type="InterPro" id="IPR013783">
    <property type="entry name" value="Ig-like_fold"/>
</dbReference>
<evidence type="ECO:0000256" key="6">
    <source>
        <dbReference type="ARBA" id="ARBA00023157"/>
    </source>
</evidence>
<reference evidence="13" key="2">
    <citation type="submission" date="2021-01" db="UniProtKB">
        <authorList>
            <consortium name="EnsemblMetazoa"/>
        </authorList>
    </citation>
    <scope>IDENTIFICATION</scope>
</reference>
<evidence type="ECO:0000256" key="2">
    <source>
        <dbReference type="ARBA" id="ARBA00022692"/>
    </source>
</evidence>
<evidence type="ECO:0000256" key="8">
    <source>
        <dbReference type="ARBA" id="ARBA00023319"/>
    </source>
</evidence>
<proteinExistence type="predicted"/>
<dbReference type="InterPro" id="IPR036179">
    <property type="entry name" value="Ig-like_dom_sf"/>
</dbReference>
<dbReference type="PROSITE" id="PS50835">
    <property type="entry name" value="IG_LIKE"/>
    <property type="match status" value="1"/>
</dbReference>
<dbReference type="GO" id="GO:0016020">
    <property type="term" value="C:membrane"/>
    <property type="evidence" value="ECO:0007669"/>
    <property type="project" value="UniProtKB-SubCell"/>
</dbReference>
<dbReference type="RefSeq" id="XP_030830527.1">
    <property type="nucleotide sequence ID" value="XM_030974667.1"/>
</dbReference>
<dbReference type="OMA" id="CHITTEL"/>
<feature type="compositionally biased region" description="Polar residues" evidence="9">
    <location>
        <begin position="436"/>
        <end position="450"/>
    </location>
</feature>
<feature type="signal peptide" evidence="11">
    <location>
        <begin position="1"/>
        <end position="21"/>
    </location>
</feature>
<feature type="region of interest" description="Disordered" evidence="9">
    <location>
        <begin position="436"/>
        <end position="467"/>
    </location>
</feature>
<dbReference type="InterPro" id="IPR013106">
    <property type="entry name" value="Ig_V-set"/>
</dbReference>
<dbReference type="InParanoid" id="A0A7M7N5W7"/>
<keyword evidence="5 10" id="KW-0472">Membrane</keyword>
<evidence type="ECO:0000256" key="10">
    <source>
        <dbReference type="SAM" id="Phobius"/>
    </source>
</evidence>
<feature type="region of interest" description="Disordered" evidence="9">
    <location>
        <begin position="369"/>
        <end position="388"/>
    </location>
</feature>
<evidence type="ECO:0000313" key="14">
    <source>
        <dbReference type="Proteomes" id="UP000007110"/>
    </source>
</evidence>
<dbReference type="SMART" id="SM00409">
    <property type="entry name" value="IG"/>
    <property type="match status" value="1"/>
</dbReference>
<keyword evidence="2 10" id="KW-0812">Transmembrane</keyword>
<name>A0A7M7N5W7_STRPU</name>
<feature type="compositionally biased region" description="Pro residues" evidence="9">
    <location>
        <begin position="622"/>
        <end position="632"/>
    </location>
</feature>
<dbReference type="Proteomes" id="UP000007110">
    <property type="component" value="Unassembled WGS sequence"/>
</dbReference>
<reference evidence="14" key="1">
    <citation type="submission" date="2015-02" db="EMBL/GenBank/DDBJ databases">
        <title>Genome sequencing for Strongylocentrotus purpuratus.</title>
        <authorList>
            <person name="Murali S."/>
            <person name="Liu Y."/>
            <person name="Vee V."/>
            <person name="English A."/>
            <person name="Wang M."/>
            <person name="Skinner E."/>
            <person name="Han Y."/>
            <person name="Muzny D.M."/>
            <person name="Worley K.C."/>
            <person name="Gibbs R.A."/>
        </authorList>
    </citation>
    <scope>NUCLEOTIDE SEQUENCE</scope>
</reference>
<evidence type="ECO:0000259" key="12">
    <source>
        <dbReference type="PROSITE" id="PS50835"/>
    </source>
</evidence>
<dbReference type="EnsemblMetazoa" id="XM_030974667">
    <property type="protein sequence ID" value="XP_030830527"/>
    <property type="gene ID" value="LOC115919938"/>
</dbReference>
<keyword evidence="7" id="KW-0325">Glycoprotein</keyword>
<dbReference type="AlphaFoldDB" id="A0A7M7N5W7"/>
<feature type="domain" description="Ig-like" evidence="12">
    <location>
        <begin position="37"/>
        <end position="133"/>
    </location>
</feature>
<feature type="chain" id="PRO_5029835676" description="Ig-like domain-containing protein" evidence="11">
    <location>
        <begin position="22"/>
        <end position="632"/>
    </location>
</feature>
<evidence type="ECO:0000256" key="5">
    <source>
        <dbReference type="ARBA" id="ARBA00023136"/>
    </source>
</evidence>
<feature type="region of interest" description="Disordered" evidence="9">
    <location>
        <begin position="599"/>
        <end position="632"/>
    </location>
</feature>
<evidence type="ECO:0000256" key="9">
    <source>
        <dbReference type="SAM" id="MobiDB-lite"/>
    </source>
</evidence>
<dbReference type="KEGG" id="spu:115919938"/>
<dbReference type="InterPro" id="IPR003599">
    <property type="entry name" value="Ig_sub"/>
</dbReference>
<evidence type="ECO:0000256" key="4">
    <source>
        <dbReference type="ARBA" id="ARBA00022989"/>
    </source>
</evidence>
<dbReference type="Pfam" id="PF07686">
    <property type="entry name" value="V-set"/>
    <property type="match status" value="1"/>
</dbReference>
<sequence>MKLLTSLLLLVLVYFCQNASGKLMWRMKPGEIIALRGNLVMLNCFVNGRNISNPGEHKFWWYRVDRNVVLSKNLMITAPDPESDRYSVLLDKYRGVYSLVIRNVSEGDGGLYQCLLKQSRNGPQEASDNASLTVLTPPTHGYKPCTMFTQSNIILSPQGDRALRCPKSTDSFWRSVSSNVATNETVYHSWTASRHVLHAFFLQNKTTLLSESSTMENQETVYCAVNSSMLQQFPNRCALIPRATSTKATITPPIIDVSNGDTVNFTCSHEDIAVAIDYTWDIPVELEVAGIQFVRNGRTIILKGIKGNWGEMLNIVCQVTTEWNVTANATATIAFLHKMITTPVVNAIAKGEKVETGEIGEIGEIGEKPNVIQPQPVSPDESLSPSKSSNPALKNISILIGPALGVIILFLLAVIFALCVTKRKTSSAKHQFRLTHQISPSMDPQKSVTMRSVSRPSNRNSRSSRRFSDSFTYRFSRDCEYENIEAYMAKKGQFLGGTTSFQDENNQPMEANVRVKIEMPNSLSCSMPALNGCKISSNINSHAANDEHYQQQYSNHQPQINHQPYKPLANGNPYATREQLGYPSLISQEFRDTQHYHVPTTTSTTSTMPHAVIDRSKKAMKPPSPPPRKPSY</sequence>
<accession>A0A7M7N5W7</accession>
<dbReference type="InterPro" id="IPR007110">
    <property type="entry name" value="Ig-like_dom"/>
</dbReference>
<dbReference type="PANTHER" id="PTHR13869:SF42">
    <property type="match status" value="1"/>
</dbReference>